<comment type="caution">
    <text evidence="1">The sequence shown here is derived from an EMBL/GenBank/DDBJ whole genome shotgun (WGS) entry which is preliminary data.</text>
</comment>
<evidence type="ECO:0000313" key="2">
    <source>
        <dbReference type="Proteomes" id="UP001396334"/>
    </source>
</evidence>
<dbReference type="Proteomes" id="UP001396334">
    <property type="component" value="Unassembled WGS sequence"/>
</dbReference>
<evidence type="ECO:0000313" key="1">
    <source>
        <dbReference type="EMBL" id="KAK8488035.1"/>
    </source>
</evidence>
<proteinExistence type="predicted"/>
<reference evidence="1 2" key="1">
    <citation type="journal article" date="2024" name="G3 (Bethesda)">
        <title>Genome assembly of Hibiscus sabdariffa L. provides insights into metabolisms of medicinal natural products.</title>
        <authorList>
            <person name="Kim T."/>
        </authorList>
    </citation>
    <scope>NUCLEOTIDE SEQUENCE [LARGE SCALE GENOMIC DNA]</scope>
    <source>
        <strain evidence="1">TK-2024</strain>
        <tissue evidence="1">Old leaves</tissue>
    </source>
</reference>
<gene>
    <name evidence="1" type="ORF">V6N11_021089</name>
</gene>
<accession>A0ABR2A4U7</accession>
<sequence>MNMVRKGCSRCLELQGNLRNSSLLSYSFHLQWRMRNLFVLTRHALRESKVTKVGTSIALVNILTTGIVSINVLHRRYSRN</sequence>
<protein>
    <submittedName>
        <fullName evidence="1">Uncharacterized protein</fullName>
    </submittedName>
</protein>
<organism evidence="1 2">
    <name type="scientific">Hibiscus sabdariffa</name>
    <name type="common">roselle</name>
    <dbReference type="NCBI Taxonomy" id="183260"/>
    <lineage>
        <taxon>Eukaryota</taxon>
        <taxon>Viridiplantae</taxon>
        <taxon>Streptophyta</taxon>
        <taxon>Embryophyta</taxon>
        <taxon>Tracheophyta</taxon>
        <taxon>Spermatophyta</taxon>
        <taxon>Magnoliopsida</taxon>
        <taxon>eudicotyledons</taxon>
        <taxon>Gunneridae</taxon>
        <taxon>Pentapetalae</taxon>
        <taxon>rosids</taxon>
        <taxon>malvids</taxon>
        <taxon>Malvales</taxon>
        <taxon>Malvaceae</taxon>
        <taxon>Malvoideae</taxon>
        <taxon>Hibiscus</taxon>
    </lineage>
</organism>
<name>A0ABR2A4U7_9ROSI</name>
<keyword evidence="2" id="KW-1185">Reference proteome</keyword>
<dbReference type="EMBL" id="JBBPBN010000366">
    <property type="protein sequence ID" value="KAK8488035.1"/>
    <property type="molecule type" value="Genomic_DNA"/>
</dbReference>